<sequence length="782" mass="83245">MATSSVARCGLAYCALLALYAVALTSGQQQDWTFQHGVASGDPLPDRVVLWTRVSWTGAAAAPPSDNVELTVEVAKSQDMSAEPKSYKVTCTAAADWTCKLDADGLSPAVKYFYRFTAPGGVRSPVGRFHLPYPRGDARQGRVRLAVFSCSNWGWGYFHAYGVAATYELDAWVHLGDFIYEYGPGDYPRSDPNNPASNQAVRFGLKPANEILTITDYRQRYALYRTDSSLQALSAAAPTIAIWDDHETANNAWKDGFPDAPSSQNNITASRRAAGVQAWHEWLPVRPSGGVGSASSYTELAINRTLNFGSTLSLFLTEDRLQARSSPPYINGALYSSAGSLGAAVGGVAPSKWGPAEEAKILAVKAQADAFANDPNRTILGKPQVSWLKQQNDDSAAAGVTWQLFAVTTIMQDILPNPPAAIAAANASGDAANAAFWGGVWANCSSSDVAVVNGTPTNAAGIHLYSTACYRRPYIGAELKYNLSDRTPGSPTGAGAFAGLVGGCRAIEASSRYNVILDFDAWQGFRAERDELLDIAADSNNAVFIAGDSHVFWASVLKKANGEVVAAEFDVSSVSSVGFEELFPFMPVDMLAASLVAGGGFRGGLRYANTDRKGFIYLAIDGEKQHADYIGIDDHCTPAGINSSFCMAGFDRYTSIERAKRGLPNDLQRTSCLTEAERVSGIVAAPPVPAYRRMGCSSYNGAKPTVFAFASGSTQLVAHAARGQSYSVEQCATAAHAAGMKLFALNPSRTRCMGSKKSSMRKQGKRSDAGCSGAGRVPVYAL</sequence>
<accession>A0A2K3DT39</accession>
<feature type="domain" description="PhoD-like phosphatase metallophosphatase" evidence="2">
    <location>
        <begin position="145"/>
        <end position="628"/>
    </location>
</feature>
<dbReference type="InterPro" id="IPR018946">
    <property type="entry name" value="PhoD-like_MPP"/>
</dbReference>
<feature type="signal peptide" evidence="1">
    <location>
        <begin position="1"/>
        <end position="27"/>
    </location>
</feature>
<dbReference type="GeneID" id="5723324"/>
<dbReference type="CDD" id="cd07389">
    <property type="entry name" value="MPP_PhoD"/>
    <property type="match status" value="1"/>
</dbReference>
<reference evidence="4 5" key="1">
    <citation type="journal article" date="2007" name="Science">
        <title>The Chlamydomonas genome reveals the evolution of key animal and plant functions.</title>
        <authorList>
            <person name="Merchant S.S."/>
            <person name="Prochnik S.E."/>
            <person name="Vallon O."/>
            <person name="Harris E.H."/>
            <person name="Karpowicz S.J."/>
            <person name="Witman G.B."/>
            <person name="Terry A."/>
            <person name="Salamov A."/>
            <person name="Fritz-Laylin L.K."/>
            <person name="Marechal-Drouard L."/>
            <person name="Marshall W.F."/>
            <person name="Qu L.H."/>
            <person name="Nelson D.R."/>
            <person name="Sanderfoot A.A."/>
            <person name="Spalding M.H."/>
            <person name="Kapitonov V.V."/>
            <person name="Ren Q."/>
            <person name="Ferris P."/>
            <person name="Lindquist E."/>
            <person name="Shapiro H."/>
            <person name="Lucas S.M."/>
            <person name="Grimwood J."/>
            <person name="Schmutz J."/>
            <person name="Cardol P."/>
            <person name="Cerutti H."/>
            <person name="Chanfreau G."/>
            <person name="Chen C.L."/>
            <person name="Cognat V."/>
            <person name="Croft M.T."/>
            <person name="Dent R."/>
            <person name="Dutcher S."/>
            <person name="Fernandez E."/>
            <person name="Fukuzawa H."/>
            <person name="Gonzalez-Ballester D."/>
            <person name="Gonzalez-Halphen D."/>
            <person name="Hallmann A."/>
            <person name="Hanikenne M."/>
            <person name="Hippler M."/>
            <person name="Inwood W."/>
            <person name="Jabbari K."/>
            <person name="Kalanon M."/>
            <person name="Kuras R."/>
            <person name="Lefebvre P.A."/>
            <person name="Lemaire S.D."/>
            <person name="Lobanov A.V."/>
            <person name="Lohr M."/>
            <person name="Manuell A."/>
            <person name="Meier I."/>
            <person name="Mets L."/>
            <person name="Mittag M."/>
            <person name="Mittelmeier T."/>
            <person name="Moroney J.V."/>
            <person name="Moseley J."/>
            <person name="Napoli C."/>
            <person name="Nedelcu A.M."/>
            <person name="Niyogi K."/>
            <person name="Novoselov S.V."/>
            <person name="Paulsen I.T."/>
            <person name="Pazour G."/>
            <person name="Purton S."/>
            <person name="Ral J.P."/>
            <person name="Riano-Pachon D.M."/>
            <person name="Riekhof W."/>
            <person name="Rymarquis L."/>
            <person name="Schroda M."/>
            <person name="Stern D."/>
            <person name="Umen J."/>
            <person name="Willows R."/>
            <person name="Wilson N."/>
            <person name="Zimmer S.L."/>
            <person name="Allmer J."/>
            <person name="Balk J."/>
            <person name="Bisova K."/>
            <person name="Chen C.J."/>
            <person name="Elias M."/>
            <person name="Gendler K."/>
            <person name="Hauser C."/>
            <person name="Lamb M.R."/>
            <person name="Ledford H."/>
            <person name="Long J.C."/>
            <person name="Minagawa J."/>
            <person name="Page M.D."/>
            <person name="Pan J."/>
            <person name="Pootakham W."/>
            <person name="Roje S."/>
            <person name="Rose A."/>
            <person name="Stahlberg E."/>
            <person name="Terauchi A.M."/>
            <person name="Yang P."/>
            <person name="Ball S."/>
            <person name="Bowler C."/>
            <person name="Dieckmann C.L."/>
            <person name="Gladyshev V.N."/>
            <person name="Green P."/>
            <person name="Jorgensen R."/>
            <person name="Mayfield S."/>
            <person name="Mueller-Roeber B."/>
            <person name="Rajamani S."/>
            <person name="Sayre R.T."/>
            <person name="Brokstein P."/>
            <person name="Dubchak I."/>
            <person name="Goodstein D."/>
            <person name="Hornick L."/>
            <person name="Huang Y.W."/>
            <person name="Jhaveri J."/>
            <person name="Luo Y."/>
            <person name="Martinez D."/>
            <person name="Ngau W.C."/>
            <person name="Otillar B."/>
            <person name="Poliakov A."/>
            <person name="Porter A."/>
            <person name="Szajkowski L."/>
            <person name="Werner G."/>
            <person name="Zhou K."/>
            <person name="Grigoriev I.V."/>
            <person name="Rokhsar D.S."/>
            <person name="Grossman A.R."/>
        </authorList>
    </citation>
    <scope>NUCLEOTIDE SEQUENCE [LARGE SCALE GENOMIC DNA]</scope>
    <source>
        <strain evidence="5">CC-503</strain>
    </source>
</reference>
<organism evidence="4 5">
    <name type="scientific">Chlamydomonas reinhardtii</name>
    <name type="common">Chlamydomonas smithii</name>
    <dbReference type="NCBI Taxonomy" id="3055"/>
    <lineage>
        <taxon>Eukaryota</taxon>
        <taxon>Viridiplantae</taxon>
        <taxon>Chlorophyta</taxon>
        <taxon>core chlorophytes</taxon>
        <taxon>Chlorophyceae</taxon>
        <taxon>CS clade</taxon>
        <taxon>Chlamydomonadales</taxon>
        <taxon>Chlamydomonadaceae</taxon>
        <taxon>Chlamydomonas</taxon>
    </lineage>
</organism>
<evidence type="ECO:0000313" key="4">
    <source>
        <dbReference type="EMBL" id="PNW83700.1"/>
    </source>
</evidence>
<dbReference type="InterPro" id="IPR052900">
    <property type="entry name" value="Phospholipid_Metab_Enz"/>
</dbReference>
<proteinExistence type="predicted"/>
<feature type="domain" description="Phospholipase D N-terminal" evidence="3">
    <location>
        <begin position="36"/>
        <end position="129"/>
    </location>
</feature>
<dbReference type="InterPro" id="IPR038607">
    <property type="entry name" value="PhoD-like_sf"/>
</dbReference>
<dbReference type="EMBL" id="CM008966">
    <property type="protein sequence ID" value="PNW83700.1"/>
    <property type="molecule type" value="Genomic_DNA"/>
</dbReference>
<dbReference type="PaxDb" id="3055-EDO99918"/>
<dbReference type="InterPro" id="IPR032093">
    <property type="entry name" value="PhoD_N"/>
</dbReference>
<gene>
    <name evidence="4" type="ORF">CHLRE_05g239850v5</name>
</gene>
<keyword evidence="5" id="KW-1185">Reference proteome</keyword>
<dbReference type="PANTHER" id="PTHR43606:SF2">
    <property type="entry name" value="ALKALINE PHOSPHATASE FAMILY PROTEIN (AFU_ORTHOLOGUE AFUA_5G03860)"/>
    <property type="match status" value="1"/>
</dbReference>
<dbReference type="OrthoDB" id="44589at2759"/>
<evidence type="ECO:0000259" key="3">
    <source>
        <dbReference type="Pfam" id="PF16655"/>
    </source>
</evidence>
<dbReference type="InterPro" id="IPR029052">
    <property type="entry name" value="Metallo-depent_PP-like"/>
</dbReference>
<evidence type="ECO:0000313" key="5">
    <source>
        <dbReference type="Proteomes" id="UP000006906"/>
    </source>
</evidence>
<keyword evidence="1" id="KW-0732">Signal</keyword>
<dbReference type="PANTHER" id="PTHR43606">
    <property type="entry name" value="PHOSPHATASE, PUTATIVE (AFU_ORTHOLOGUE AFUA_6G08710)-RELATED"/>
    <property type="match status" value="1"/>
</dbReference>
<dbReference type="Pfam" id="PF16655">
    <property type="entry name" value="PhoD_N"/>
    <property type="match status" value="1"/>
</dbReference>
<evidence type="ECO:0000256" key="1">
    <source>
        <dbReference type="SAM" id="SignalP"/>
    </source>
</evidence>
<dbReference type="Gene3D" id="2.60.40.380">
    <property type="entry name" value="Purple acid phosphatase-like, N-terminal"/>
    <property type="match status" value="1"/>
</dbReference>
<evidence type="ECO:0000259" key="2">
    <source>
        <dbReference type="Pfam" id="PF09423"/>
    </source>
</evidence>
<dbReference type="ExpressionAtlas" id="A0A2K3DT39">
    <property type="expression patterns" value="differential"/>
</dbReference>
<dbReference type="RefSeq" id="XP_042924914.1">
    <property type="nucleotide sequence ID" value="XM_043062353.1"/>
</dbReference>
<dbReference type="Gramene" id="PNW83700">
    <property type="protein sequence ID" value="PNW83700"/>
    <property type="gene ID" value="CHLRE_05g239850v5"/>
</dbReference>
<feature type="chain" id="PRO_5014378525" description="Alkaline phosphatase" evidence="1">
    <location>
        <begin position="28"/>
        <end position="782"/>
    </location>
</feature>
<dbReference type="SUPFAM" id="SSF56300">
    <property type="entry name" value="Metallo-dependent phosphatases"/>
    <property type="match status" value="1"/>
</dbReference>
<evidence type="ECO:0008006" key="6">
    <source>
        <dbReference type="Google" id="ProtNLM"/>
    </source>
</evidence>
<dbReference type="Gene3D" id="3.60.21.70">
    <property type="entry name" value="PhoD-like phosphatase"/>
    <property type="match status" value="1"/>
</dbReference>
<protein>
    <recommendedName>
        <fullName evidence="6">Alkaline phosphatase</fullName>
    </recommendedName>
</protein>
<dbReference type="Pfam" id="PF09423">
    <property type="entry name" value="PhoD"/>
    <property type="match status" value="1"/>
</dbReference>
<name>A0A2K3DT39_CHLRE</name>
<dbReference type="Proteomes" id="UP000006906">
    <property type="component" value="Chromosome 5"/>
</dbReference>
<dbReference type="AlphaFoldDB" id="A0A2K3DT39"/>